<keyword evidence="2" id="KW-1185">Reference proteome</keyword>
<organism evidence="1 2">
    <name type="scientific">Paenibacillus provencensis</name>
    <dbReference type="NCBI Taxonomy" id="441151"/>
    <lineage>
        <taxon>Bacteria</taxon>
        <taxon>Bacillati</taxon>
        <taxon>Bacillota</taxon>
        <taxon>Bacilli</taxon>
        <taxon>Bacillales</taxon>
        <taxon>Paenibacillaceae</taxon>
        <taxon>Paenibacillus</taxon>
    </lineage>
</organism>
<comment type="caution">
    <text evidence="1">The sequence shown here is derived from an EMBL/GenBank/DDBJ whole genome shotgun (WGS) entry which is preliminary data.</text>
</comment>
<proteinExistence type="predicted"/>
<reference evidence="2" key="1">
    <citation type="journal article" date="2019" name="Int. J. Syst. Evol. Microbiol.">
        <title>The Global Catalogue of Microorganisms (GCM) 10K type strain sequencing project: providing services to taxonomists for standard genome sequencing and annotation.</title>
        <authorList>
            <consortium name="The Broad Institute Genomics Platform"/>
            <consortium name="The Broad Institute Genome Sequencing Center for Infectious Disease"/>
            <person name="Wu L."/>
            <person name="Ma J."/>
        </authorList>
    </citation>
    <scope>NUCLEOTIDE SEQUENCE [LARGE SCALE GENOMIC DNA]</scope>
    <source>
        <strain evidence="2">CCUG 53519</strain>
    </source>
</reference>
<dbReference type="RefSeq" id="WP_090727260.1">
    <property type="nucleotide sequence ID" value="NZ_JBHTKX010000004.1"/>
</dbReference>
<accession>A0ABW3PTR9</accession>
<dbReference type="Proteomes" id="UP001597169">
    <property type="component" value="Unassembled WGS sequence"/>
</dbReference>
<protein>
    <submittedName>
        <fullName evidence="1">Uncharacterized protein</fullName>
    </submittedName>
</protein>
<dbReference type="EMBL" id="JBHTKX010000004">
    <property type="protein sequence ID" value="MFD1130689.1"/>
    <property type="molecule type" value="Genomic_DNA"/>
</dbReference>
<sequence length="205" mass="24301">MYMHQFFDPSIKPVVTTDLDGNIKYVRTYGLQHYGYPDLYIEESINNYEELFHGILDKIYTLDFDINHAWYFNGSLLSFEMIPQDNLAKIKISHDDEVNIVTMNNPLTQQPYKLMTTGTESVYNHPEIKISASILHSKEILKFAIDEIRKGEYYDDESYILFEDQEYYIERTTDRFGNPYLEIRQLDTTELLPKTIKRGQLKRVK</sequence>
<evidence type="ECO:0000313" key="1">
    <source>
        <dbReference type="EMBL" id="MFD1130689.1"/>
    </source>
</evidence>
<gene>
    <name evidence="1" type="ORF">ACFQ3J_21330</name>
</gene>
<evidence type="ECO:0000313" key="2">
    <source>
        <dbReference type="Proteomes" id="UP001597169"/>
    </source>
</evidence>
<name>A0ABW3PTR9_9BACL</name>